<evidence type="ECO:0000256" key="1">
    <source>
        <dbReference type="SAM" id="MobiDB-lite"/>
    </source>
</evidence>
<dbReference type="AlphaFoldDB" id="A0AAI8YPF9"/>
<accession>A0AAI8YPF9</accession>
<name>A0AAI8YPF9_9PEZI</name>
<dbReference type="Proteomes" id="UP001296104">
    <property type="component" value="Unassembled WGS sequence"/>
</dbReference>
<evidence type="ECO:0000313" key="3">
    <source>
        <dbReference type="Proteomes" id="UP001296104"/>
    </source>
</evidence>
<sequence>MASQAKLEDADLIEMDTPLQLNGAIRPSTSIIAALSYKDPSSAGHAKLEDTDLLDMDNSTPFNSTRGPPAELERTSNFRPGGKAEAMLISKRNSTYLYPTPEPTPQKAELMRVLARAGRTTGLRDRTFMTGNSCRSQYDEDVEMDDGETPEEDDGNGEGDEDENTGEDEEDEGEEDEKKNEPQEDEDEHEDDDEEEQEESSTPGIPVMYAAPANERVDKRCPPKLKGASVLTSTEDRRGPSYRRTVMHESGSKAPSSARGLKGTYPTAHVKAHPDKNFWHGGRGWWHPGLPAEGAHPTTGVRGPDAAAWKARNTAQGRKKAAS</sequence>
<protein>
    <submittedName>
        <fullName evidence="2">Uncharacterized protein</fullName>
    </submittedName>
</protein>
<feature type="region of interest" description="Disordered" evidence="1">
    <location>
        <begin position="289"/>
        <end position="323"/>
    </location>
</feature>
<feature type="compositionally biased region" description="Acidic residues" evidence="1">
    <location>
        <begin position="183"/>
        <end position="199"/>
    </location>
</feature>
<feature type="region of interest" description="Disordered" evidence="1">
    <location>
        <begin position="122"/>
        <end position="268"/>
    </location>
</feature>
<evidence type="ECO:0000313" key="2">
    <source>
        <dbReference type="EMBL" id="CAK3768535.1"/>
    </source>
</evidence>
<feature type="region of interest" description="Disordered" evidence="1">
    <location>
        <begin position="41"/>
        <end position="82"/>
    </location>
</feature>
<reference evidence="2" key="1">
    <citation type="submission" date="2023-11" db="EMBL/GenBank/DDBJ databases">
        <authorList>
            <person name="Alioto T."/>
            <person name="Alioto T."/>
            <person name="Gomez Garrido J."/>
        </authorList>
    </citation>
    <scope>NUCLEOTIDE SEQUENCE</scope>
</reference>
<gene>
    <name evidence="2" type="ORF">LECACI_7A000399</name>
</gene>
<proteinExistence type="predicted"/>
<keyword evidence="3" id="KW-1185">Reference proteome</keyword>
<organism evidence="2 3">
    <name type="scientific">Lecanosticta acicola</name>
    <dbReference type="NCBI Taxonomy" id="111012"/>
    <lineage>
        <taxon>Eukaryota</taxon>
        <taxon>Fungi</taxon>
        <taxon>Dikarya</taxon>
        <taxon>Ascomycota</taxon>
        <taxon>Pezizomycotina</taxon>
        <taxon>Dothideomycetes</taxon>
        <taxon>Dothideomycetidae</taxon>
        <taxon>Mycosphaerellales</taxon>
        <taxon>Mycosphaerellaceae</taxon>
        <taxon>Lecanosticta</taxon>
    </lineage>
</organism>
<feature type="compositionally biased region" description="Polar residues" evidence="1">
    <location>
        <begin position="57"/>
        <end position="66"/>
    </location>
</feature>
<feature type="compositionally biased region" description="Acidic residues" evidence="1">
    <location>
        <begin position="139"/>
        <end position="175"/>
    </location>
</feature>
<dbReference type="EMBL" id="CAVMBE010000001">
    <property type="protein sequence ID" value="CAK3768535.1"/>
    <property type="molecule type" value="Genomic_DNA"/>
</dbReference>
<comment type="caution">
    <text evidence="2">The sequence shown here is derived from an EMBL/GenBank/DDBJ whole genome shotgun (WGS) entry which is preliminary data.</text>
</comment>